<feature type="domain" description="ABC transmembrane type-1" evidence="10">
    <location>
        <begin position="573"/>
        <end position="850"/>
    </location>
</feature>
<reference evidence="12" key="1">
    <citation type="submission" date="2015-03" db="EMBL/GenBank/DDBJ databases">
        <title>Luteipulveratus halotolerans sp. nov., a novel actinobacterium (Dermacoccaceae) from Sarawak, Malaysia.</title>
        <authorList>
            <person name="Juboi H."/>
            <person name="Basik A."/>
            <person name="Shamsul S.S."/>
            <person name="Arnold P."/>
            <person name="Schmitt E.K."/>
            <person name="Sanglier J.-J."/>
            <person name="Yeo T."/>
        </authorList>
    </citation>
    <scope>NUCLEOTIDE SEQUENCE [LARGE SCALE GENOMIC DNA]</scope>
    <source>
        <strain evidence="12">C296001</strain>
    </source>
</reference>
<accession>A0A0L6CMN0</accession>
<dbReference type="GO" id="GO:0140359">
    <property type="term" value="F:ABC-type transporter activity"/>
    <property type="evidence" value="ECO:0007669"/>
    <property type="project" value="InterPro"/>
</dbReference>
<comment type="subcellular location">
    <subcellularLocation>
        <location evidence="1">Cell membrane</location>
        <topology evidence="1">Multi-pass membrane protein</topology>
    </subcellularLocation>
</comment>
<evidence type="ECO:0000256" key="4">
    <source>
        <dbReference type="ARBA" id="ARBA00022840"/>
    </source>
</evidence>
<dbReference type="Gene3D" id="3.40.50.300">
    <property type="entry name" value="P-loop containing nucleotide triphosphate hydrolases"/>
    <property type="match status" value="2"/>
</dbReference>
<dbReference type="InterPro" id="IPR039421">
    <property type="entry name" value="Type_1_exporter"/>
</dbReference>
<dbReference type="Pfam" id="PF00005">
    <property type="entry name" value="ABC_tran"/>
    <property type="match status" value="2"/>
</dbReference>
<dbReference type="PROSITE" id="PS00211">
    <property type="entry name" value="ABC_TRANSPORTER_1"/>
    <property type="match status" value="1"/>
</dbReference>
<keyword evidence="2 8" id="KW-0812">Transmembrane</keyword>
<evidence type="ECO:0000313" key="12">
    <source>
        <dbReference type="Proteomes" id="UP000037397"/>
    </source>
</evidence>
<dbReference type="GO" id="GO:0016887">
    <property type="term" value="F:ATP hydrolysis activity"/>
    <property type="evidence" value="ECO:0007669"/>
    <property type="project" value="InterPro"/>
</dbReference>
<dbReference type="Gene3D" id="1.20.1560.10">
    <property type="entry name" value="ABC transporter type 1, transmembrane domain"/>
    <property type="match status" value="2"/>
</dbReference>
<dbReference type="EMBL" id="LAIR01000002">
    <property type="protein sequence ID" value="KNX39041.1"/>
    <property type="molecule type" value="Genomic_DNA"/>
</dbReference>
<evidence type="ECO:0000256" key="2">
    <source>
        <dbReference type="ARBA" id="ARBA00022692"/>
    </source>
</evidence>
<organism evidence="11 12">
    <name type="scientific">Luteipulveratus halotolerans</name>
    <dbReference type="NCBI Taxonomy" id="1631356"/>
    <lineage>
        <taxon>Bacteria</taxon>
        <taxon>Bacillati</taxon>
        <taxon>Actinomycetota</taxon>
        <taxon>Actinomycetes</taxon>
        <taxon>Micrococcales</taxon>
        <taxon>Dermacoccaceae</taxon>
        <taxon>Luteipulveratus</taxon>
    </lineage>
</organism>
<dbReference type="InterPro" id="IPR003593">
    <property type="entry name" value="AAA+_ATPase"/>
</dbReference>
<keyword evidence="6 8" id="KW-0472">Membrane</keyword>
<dbReference type="SMART" id="SM00382">
    <property type="entry name" value="AAA"/>
    <property type="match status" value="2"/>
</dbReference>
<keyword evidence="12" id="KW-1185">Reference proteome</keyword>
<feature type="transmembrane region" description="Helical" evidence="8">
    <location>
        <begin position="604"/>
        <end position="626"/>
    </location>
</feature>
<feature type="domain" description="ABC transmembrane type-1" evidence="10">
    <location>
        <begin position="20"/>
        <end position="297"/>
    </location>
</feature>
<dbReference type="InterPro" id="IPR036640">
    <property type="entry name" value="ABC1_TM_sf"/>
</dbReference>
<dbReference type="PANTHER" id="PTHR24221:SF654">
    <property type="entry name" value="ATP-BINDING CASSETTE SUB-FAMILY B MEMBER 6"/>
    <property type="match status" value="1"/>
</dbReference>
<evidence type="ECO:0000256" key="1">
    <source>
        <dbReference type="ARBA" id="ARBA00004651"/>
    </source>
</evidence>
<gene>
    <name evidence="11" type="ORF">VV01_20965</name>
</gene>
<evidence type="ECO:0000256" key="7">
    <source>
        <dbReference type="SAM" id="MobiDB-lite"/>
    </source>
</evidence>
<feature type="transmembrane region" description="Helical" evidence="8">
    <location>
        <begin position="155"/>
        <end position="173"/>
    </location>
</feature>
<proteinExistence type="predicted"/>
<dbReference type="Pfam" id="PF00664">
    <property type="entry name" value="ABC_membrane"/>
    <property type="match status" value="1"/>
</dbReference>
<keyword evidence="4" id="KW-0067">ATP-binding</keyword>
<feature type="transmembrane region" description="Helical" evidence="8">
    <location>
        <begin position="235"/>
        <end position="259"/>
    </location>
</feature>
<evidence type="ECO:0000313" key="11">
    <source>
        <dbReference type="EMBL" id="KNX39041.1"/>
    </source>
</evidence>
<dbReference type="PROSITE" id="PS50893">
    <property type="entry name" value="ABC_TRANSPORTER_2"/>
    <property type="match status" value="2"/>
</dbReference>
<feature type="transmembrane region" description="Helical" evidence="8">
    <location>
        <begin position="265"/>
        <end position="283"/>
    </location>
</feature>
<feature type="region of interest" description="Disordered" evidence="7">
    <location>
        <begin position="403"/>
        <end position="426"/>
    </location>
</feature>
<feature type="transmembrane region" description="Helical" evidence="8">
    <location>
        <begin position="689"/>
        <end position="708"/>
    </location>
</feature>
<dbReference type="InterPro" id="IPR014223">
    <property type="entry name" value="ABC_CydC/D"/>
</dbReference>
<dbReference type="InterPro" id="IPR011527">
    <property type="entry name" value="ABC1_TM_dom"/>
</dbReference>
<dbReference type="STRING" id="1631356.VV01_20965"/>
<dbReference type="InterPro" id="IPR003439">
    <property type="entry name" value="ABC_transporter-like_ATP-bd"/>
</dbReference>
<dbReference type="SUPFAM" id="SSF90123">
    <property type="entry name" value="ABC transporter transmembrane region"/>
    <property type="match status" value="2"/>
</dbReference>
<dbReference type="PATRIC" id="fig|1631356.3.peg.4218"/>
<feature type="domain" description="ABC transporter" evidence="9">
    <location>
        <begin position="883"/>
        <end position="1099"/>
    </location>
</feature>
<feature type="transmembrane region" description="Helical" evidence="8">
    <location>
        <begin position="21"/>
        <end position="44"/>
    </location>
</feature>
<name>A0A0L6CMN0_9MICO</name>
<evidence type="ECO:0000256" key="3">
    <source>
        <dbReference type="ARBA" id="ARBA00022741"/>
    </source>
</evidence>
<evidence type="ECO:0000256" key="5">
    <source>
        <dbReference type="ARBA" id="ARBA00022989"/>
    </source>
</evidence>
<comment type="caution">
    <text evidence="11">The sequence shown here is derived from an EMBL/GenBank/DDBJ whole genome shotgun (WGS) entry which is preliminary data.</text>
</comment>
<keyword evidence="5 8" id="KW-1133">Transmembrane helix</keyword>
<evidence type="ECO:0000259" key="10">
    <source>
        <dbReference type="PROSITE" id="PS50929"/>
    </source>
</evidence>
<dbReference type="GO" id="GO:0005524">
    <property type="term" value="F:ATP binding"/>
    <property type="evidence" value="ECO:0007669"/>
    <property type="project" value="UniProtKB-KW"/>
</dbReference>
<dbReference type="InterPro" id="IPR017871">
    <property type="entry name" value="ABC_transporter-like_CS"/>
</dbReference>
<dbReference type="Proteomes" id="UP000037397">
    <property type="component" value="Unassembled WGS sequence"/>
</dbReference>
<evidence type="ECO:0000256" key="6">
    <source>
        <dbReference type="ARBA" id="ARBA00023136"/>
    </source>
</evidence>
<dbReference type="AlphaFoldDB" id="A0A0L6CMN0"/>
<dbReference type="GO" id="GO:0034775">
    <property type="term" value="P:glutathione transmembrane transport"/>
    <property type="evidence" value="ECO:0007669"/>
    <property type="project" value="InterPro"/>
</dbReference>
<feature type="transmembrane region" description="Helical" evidence="8">
    <location>
        <begin position="714"/>
        <end position="733"/>
    </location>
</feature>
<dbReference type="RefSeq" id="WP_050671589.1">
    <property type="nucleotide sequence ID" value="NZ_LAIR01000002.1"/>
</dbReference>
<evidence type="ECO:0008006" key="13">
    <source>
        <dbReference type="Google" id="ProtNLM"/>
    </source>
</evidence>
<feature type="domain" description="ABC transporter" evidence="9">
    <location>
        <begin position="322"/>
        <end position="552"/>
    </location>
</feature>
<dbReference type="GO" id="GO:0005886">
    <property type="term" value="C:plasma membrane"/>
    <property type="evidence" value="ECO:0007669"/>
    <property type="project" value="UniProtKB-SubCell"/>
</dbReference>
<dbReference type="GO" id="GO:0045454">
    <property type="term" value="P:cell redox homeostasis"/>
    <property type="evidence" value="ECO:0007669"/>
    <property type="project" value="InterPro"/>
</dbReference>
<feature type="transmembrane region" description="Helical" evidence="8">
    <location>
        <begin position="56"/>
        <end position="80"/>
    </location>
</feature>
<sequence length="1101" mass="114959">MRPFDPRLVREIPAVRRPLALLGALGVVGGALAVAQAFALAHLVVCVVRSDGVGRAGLIVGALLVARGIVSAATDFVAAWSGSRVAGEVRERRVAGWLGAPIERRPSSDRMTTLAGEGASSLEPYVSRYLPALVTAAVVPALALVALLWTDVWSALIVIATLPLLPVFAALIGKHTERETASRWAEMTTLAGHFLDVVRGLPTLVSYQRGEAQVDVVRAVSDRHRRATVRTLRTAFLSSAALELLATISVAMVAVAVGLRLAGGHMALGTALTAILLAPEAYWPVRRVGQEYHAAADGAQALDELLAADDVADRPAYDGGPVRAEGLTYRYPGSSTDVLHELNLSIGTGLTAITGPSGCGKTTVLDLLAGLREPTAGSVHAPRAHLVTQRPFVVPTTLATNLALSDPPDGAPAQAPLTGRDVTSRARTAAPEVTFRLGSEVLDGETVLGDDGFGLSAGQRAELALERARRDDAPLLLVDEPTAHLDPDAAARVRELLTELASERTVVVVTHDPELAASADRTIALSPAPTPSPSAHVVLVEAGPNQHDMRTRPVEVGAATDSARPARKPHPWWAAGLLGGLAAASGVALTATSGWLIVRASERPVVLTLLTAIVAVRTFGIGRPVLRYAERVLSHDAALADLTDRRTRSYARLIPLTPARLGRRRRGDLLTGFVRDLDDAVFASVRVRVPVMSALVALAVAIALATALLPRAGLVVLALAAALALVCAGCYALERRTQRAALQARADVATASHLATANMPDLQAISATTYATSRLAETHRRLERATLRQARATALGGAAMLALTGAATALIAVVVAGEVAPPLAAMLVLLPVALSEVAATLPPAMSALAASRAAEARVETLLAQEPAVRDTDASAEPGTRPALQLVGVSATWDDRRTALPATDLTVRPGAHVAVTGPNGSGKSTLLAVLARQLDPTTGAHLVDGHEVRTLSTDAVRRRVAVVDDEPHVFAGSVRANLALARPDADDSAITTALVDAGLGRWLAALPDGLDTSIGSERGLSGGERARLGIARALLSRRPMVLLDEPVAHLDHPTAQSVLADLHLSARDRSVVIVTHQRAATERCETVLRWGALDRAPSVSAR</sequence>
<feature type="transmembrane region" description="Helical" evidence="8">
    <location>
        <begin position="129"/>
        <end position="149"/>
    </location>
</feature>
<dbReference type="PANTHER" id="PTHR24221">
    <property type="entry name" value="ATP-BINDING CASSETTE SUB-FAMILY B"/>
    <property type="match status" value="1"/>
</dbReference>
<dbReference type="InterPro" id="IPR027417">
    <property type="entry name" value="P-loop_NTPase"/>
</dbReference>
<dbReference type="CDD" id="cd18584">
    <property type="entry name" value="ABC_6TM_AarD_CydD"/>
    <property type="match status" value="1"/>
</dbReference>
<dbReference type="SUPFAM" id="SSF52540">
    <property type="entry name" value="P-loop containing nucleoside triphosphate hydrolases"/>
    <property type="match status" value="2"/>
</dbReference>
<evidence type="ECO:0000256" key="8">
    <source>
        <dbReference type="SAM" id="Phobius"/>
    </source>
</evidence>
<dbReference type="NCBIfam" id="TIGR02868">
    <property type="entry name" value="CydC"/>
    <property type="match status" value="1"/>
</dbReference>
<dbReference type="GO" id="GO:0034040">
    <property type="term" value="F:ATPase-coupled lipid transmembrane transporter activity"/>
    <property type="evidence" value="ECO:0007669"/>
    <property type="project" value="TreeGrafter"/>
</dbReference>
<dbReference type="PROSITE" id="PS50929">
    <property type="entry name" value="ABC_TM1F"/>
    <property type="match status" value="2"/>
</dbReference>
<protein>
    <recommendedName>
        <fullName evidence="13">ABC transporter</fullName>
    </recommendedName>
</protein>
<feature type="transmembrane region" description="Helical" evidence="8">
    <location>
        <begin position="794"/>
        <end position="817"/>
    </location>
</feature>
<keyword evidence="3" id="KW-0547">Nucleotide-binding</keyword>
<evidence type="ECO:0000259" key="9">
    <source>
        <dbReference type="PROSITE" id="PS50893"/>
    </source>
</evidence>
<feature type="transmembrane region" description="Helical" evidence="8">
    <location>
        <begin position="572"/>
        <end position="598"/>
    </location>
</feature>
<dbReference type="CDD" id="cd03228">
    <property type="entry name" value="ABCC_MRP_Like"/>
    <property type="match status" value="1"/>
</dbReference>
<dbReference type="OrthoDB" id="3237158at2"/>